<protein>
    <submittedName>
        <fullName evidence="2">XRE family transcriptional regulator</fullName>
    </submittedName>
</protein>
<sequence length="80" mass="9186">MDDAETTKKVDLYVIEKVRQLREANSISQEALAERMGVSAGYIGQIESPKYRAKYNLYHLNHIAKIFNCSPKDFLPQEPI</sequence>
<dbReference type="SUPFAM" id="SSF47413">
    <property type="entry name" value="lambda repressor-like DNA-binding domains"/>
    <property type="match status" value="1"/>
</dbReference>
<evidence type="ECO:0000313" key="2">
    <source>
        <dbReference type="EMBL" id="REA56439.1"/>
    </source>
</evidence>
<organism evidence="2 3">
    <name type="scientific">Dyadobacter luteus</name>
    <dbReference type="NCBI Taxonomy" id="2259619"/>
    <lineage>
        <taxon>Bacteria</taxon>
        <taxon>Pseudomonadati</taxon>
        <taxon>Bacteroidota</taxon>
        <taxon>Cytophagia</taxon>
        <taxon>Cytophagales</taxon>
        <taxon>Spirosomataceae</taxon>
        <taxon>Dyadobacter</taxon>
    </lineage>
</organism>
<dbReference type="EMBL" id="QNUL01000039">
    <property type="protein sequence ID" value="REA56439.1"/>
    <property type="molecule type" value="Genomic_DNA"/>
</dbReference>
<dbReference type="AlphaFoldDB" id="A0A3D8Y6H0"/>
<dbReference type="Proteomes" id="UP000256373">
    <property type="component" value="Unassembled WGS sequence"/>
</dbReference>
<dbReference type="InterPro" id="IPR010982">
    <property type="entry name" value="Lambda_DNA-bd_dom_sf"/>
</dbReference>
<dbReference type="PROSITE" id="PS50943">
    <property type="entry name" value="HTH_CROC1"/>
    <property type="match status" value="1"/>
</dbReference>
<dbReference type="Gene3D" id="1.10.260.40">
    <property type="entry name" value="lambda repressor-like DNA-binding domains"/>
    <property type="match status" value="1"/>
</dbReference>
<evidence type="ECO:0000259" key="1">
    <source>
        <dbReference type="PROSITE" id="PS50943"/>
    </source>
</evidence>
<proteinExistence type="predicted"/>
<dbReference type="GO" id="GO:0003677">
    <property type="term" value="F:DNA binding"/>
    <property type="evidence" value="ECO:0007669"/>
    <property type="project" value="InterPro"/>
</dbReference>
<reference evidence="2 3" key="1">
    <citation type="submission" date="2018-07" db="EMBL/GenBank/DDBJ databases">
        <title>Dyadobacter roseus sp. nov., isolated from rose rhizosphere soil.</title>
        <authorList>
            <person name="Chen L."/>
        </authorList>
    </citation>
    <scope>NUCLEOTIDE SEQUENCE [LARGE SCALE GENOMIC DNA]</scope>
    <source>
        <strain evidence="2 3">RS19</strain>
    </source>
</reference>
<dbReference type="SMART" id="SM00530">
    <property type="entry name" value="HTH_XRE"/>
    <property type="match status" value="1"/>
</dbReference>
<evidence type="ECO:0000313" key="3">
    <source>
        <dbReference type="Proteomes" id="UP000256373"/>
    </source>
</evidence>
<dbReference type="CDD" id="cd00093">
    <property type="entry name" value="HTH_XRE"/>
    <property type="match status" value="1"/>
</dbReference>
<dbReference type="Pfam" id="PF12844">
    <property type="entry name" value="HTH_19"/>
    <property type="match status" value="1"/>
</dbReference>
<comment type="caution">
    <text evidence="2">The sequence shown here is derived from an EMBL/GenBank/DDBJ whole genome shotgun (WGS) entry which is preliminary data.</text>
</comment>
<keyword evidence="3" id="KW-1185">Reference proteome</keyword>
<name>A0A3D8Y6H0_9BACT</name>
<feature type="domain" description="HTH cro/C1-type" evidence="1">
    <location>
        <begin position="18"/>
        <end position="74"/>
    </location>
</feature>
<gene>
    <name evidence="2" type="ORF">DSL64_26905</name>
</gene>
<accession>A0A3D8Y6H0</accession>
<dbReference type="OrthoDB" id="1098513at2"/>
<dbReference type="InterPro" id="IPR001387">
    <property type="entry name" value="Cro/C1-type_HTH"/>
</dbReference>